<feature type="transmembrane region" description="Helical" evidence="6">
    <location>
        <begin position="381"/>
        <end position="398"/>
    </location>
</feature>
<keyword evidence="5 6" id="KW-0472">Membrane</keyword>
<feature type="transmembrane region" description="Helical" evidence="6">
    <location>
        <begin position="183"/>
        <end position="203"/>
    </location>
</feature>
<dbReference type="Proteomes" id="UP000004773">
    <property type="component" value="Unassembled WGS sequence"/>
</dbReference>
<evidence type="ECO:0008006" key="9">
    <source>
        <dbReference type="Google" id="ProtNLM"/>
    </source>
</evidence>
<sequence>MKKTRTQNAIFNSIISILVQILKIILAFANRSIFIYYLGIVYLGLNGLFSSILSVLSLAELGIGTAIAVSLYKPLVENNIAKINAYMQMYKRIYTKIASIVLILGIVISFFLPYLASDIQMTSEIYYIYFLFLANSVISYLFTYKRVLLDADQKRYINVTTDFSIFVLGSIVQWGALFITKSYILFLVIMILMTIISNIIISVKVNKIYDFLSSDIIGEVTKIERNSFSKHVKGTFISKIAETIVMSTDNILMSIFIGVSTVGMYSNYNVILANIQSIIGQLISSISGSLGNLIHSEEGNEKVENILRKYQFITFLITLFSSLGILLFSNIFITIWLGKEYLFSVNIIFIITLNFFITVYRMPFLTFINSYGLFWEQKTKNIVEAILNMVFSLGLLIYSDLGIMAILIGTILSSIFTVVWYEPYSVYKFGLKRSSKSVFKVIVMHYCYALTVLILTYLLITKFLVVESILIQIIYYIIFYISLFVLTISVFWKTKELIFVRGLLSRMLAKFANKFRKQN</sequence>
<evidence type="ECO:0000256" key="6">
    <source>
        <dbReference type="SAM" id="Phobius"/>
    </source>
</evidence>
<evidence type="ECO:0000256" key="2">
    <source>
        <dbReference type="ARBA" id="ARBA00022475"/>
    </source>
</evidence>
<keyword evidence="3 6" id="KW-0812">Transmembrane</keyword>
<reference evidence="7 8" key="1">
    <citation type="submission" date="2011-03" db="EMBL/GenBank/DDBJ databases">
        <title>The Genome Sequence of Gemella haemolysans M341.</title>
        <authorList>
            <consortium name="The Broad Institute Genome Sequencing Platform"/>
            <consortium name="The Broad Institute Genome Sequencing Center for Infectious Disease"/>
            <person name="Earl A."/>
            <person name="Ward D."/>
            <person name="Feldgarden M."/>
            <person name="Gevers D."/>
            <person name="Sibley C.D."/>
            <person name="Field T.R."/>
            <person name="Grinwis M."/>
            <person name="Eshaghurshan C.S."/>
            <person name="Surette M.G."/>
            <person name="Young S.K."/>
            <person name="Zeng Q."/>
            <person name="Gargeya S."/>
            <person name="Fitzgerald M."/>
            <person name="Haas B."/>
            <person name="Abouelleil A."/>
            <person name="Alvarado L."/>
            <person name="Arachchi H.M."/>
            <person name="Berlin A."/>
            <person name="Brown A."/>
            <person name="Chapman S.B."/>
            <person name="Chen Z."/>
            <person name="Dunbar C."/>
            <person name="Freedman E."/>
            <person name="Gearin G."/>
            <person name="Gellesch M."/>
            <person name="Goldberg J."/>
            <person name="Griggs A."/>
            <person name="Gujja S."/>
            <person name="Heilman E.R."/>
            <person name="Heiman D."/>
            <person name="Howarth C."/>
            <person name="Larson L."/>
            <person name="Lui A."/>
            <person name="MacDonald P.J.P."/>
            <person name="Mehta T."/>
            <person name="Montmayeur A."/>
            <person name="Murphy C."/>
            <person name="Neiman D."/>
            <person name="Pearson M."/>
            <person name="Priest M."/>
            <person name="Roberts A."/>
            <person name="Saif S."/>
            <person name="Shea T."/>
            <person name="Shenoy N."/>
            <person name="Sisk P."/>
            <person name="Stolte C."/>
            <person name="Sykes S."/>
            <person name="White J."/>
            <person name="Yandava C."/>
            <person name="Wortman J."/>
            <person name="Nusbaum C."/>
            <person name="Birren B."/>
        </authorList>
    </citation>
    <scope>NUCLEOTIDE SEQUENCE [LARGE SCALE GENOMIC DNA]</scope>
    <source>
        <strain evidence="7 8">M341</strain>
    </source>
</reference>
<accession>A0AA87DXU3</accession>
<organism evidence="7 8">
    <name type="scientific">Gemella haemolysans M341</name>
    <dbReference type="NCBI Taxonomy" id="562981"/>
    <lineage>
        <taxon>Bacteria</taxon>
        <taxon>Bacillati</taxon>
        <taxon>Bacillota</taxon>
        <taxon>Bacilli</taxon>
        <taxon>Bacillales</taxon>
        <taxon>Gemellaceae</taxon>
        <taxon>Gemella</taxon>
    </lineage>
</organism>
<protein>
    <recommendedName>
        <fullName evidence="9">Polysaccharide biosynthesis protein</fullName>
    </recommendedName>
</protein>
<feature type="transmembrane region" description="Helical" evidence="6">
    <location>
        <begin position="156"/>
        <end position="177"/>
    </location>
</feature>
<feature type="transmembrane region" description="Helical" evidence="6">
    <location>
        <begin position="93"/>
        <end position="114"/>
    </location>
</feature>
<dbReference type="EMBL" id="ACRO01000037">
    <property type="protein sequence ID" value="EGF86771.1"/>
    <property type="molecule type" value="Genomic_DNA"/>
</dbReference>
<name>A0AA87DXU3_9BACL</name>
<keyword evidence="4 6" id="KW-1133">Transmembrane helix</keyword>
<feature type="transmembrane region" description="Helical" evidence="6">
    <location>
        <begin position="126"/>
        <end position="144"/>
    </location>
</feature>
<dbReference type="GO" id="GO:0005886">
    <property type="term" value="C:plasma membrane"/>
    <property type="evidence" value="ECO:0007669"/>
    <property type="project" value="UniProtKB-SubCell"/>
</dbReference>
<dbReference type="AlphaFoldDB" id="A0AA87DXU3"/>
<evidence type="ECO:0000256" key="4">
    <source>
        <dbReference type="ARBA" id="ARBA00022989"/>
    </source>
</evidence>
<feature type="transmembrane region" description="Helical" evidence="6">
    <location>
        <begin position="312"/>
        <end position="335"/>
    </location>
</feature>
<feature type="transmembrane region" description="Helical" evidence="6">
    <location>
        <begin position="442"/>
        <end position="461"/>
    </location>
</feature>
<dbReference type="RefSeq" id="WP_003147715.1">
    <property type="nucleotide sequence ID" value="NZ_GL883585.1"/>
</dbReference>
<proteinExistence type="predicted"/>
<keyword evidence="2" id="KW-1003">Cell membrane</keyword>
<evidence type="ECO:0000256" key="5">
    <source>
        <dbReference type="ARBA" id="ARBA00023136"/>
    </source>
</evidence>
<evidence type="ECO:0000313" key="7">
    <source>
        <dbReference type="EMBL" id="EGF86771.1"/>
    </source>
</evidence>
<feature type="transmembrane region" description="Helical" evidence="6">
    <location>
        <begin position="404"/>
        <end position="421"/>
    </location>
</feature>
<comment type="subcellular location">
    <subcellularLocation>
        <location evidence="1">Cell membrane</location>
        <topology evidence="1">Multi-pass membrane protein</topology>
    </subcellularLocation>
</comment>
<dbReference type="PANTHER" id="PTHR30250:SF26">
    <property type="entry name" value="PSMA PROTEIN"/>
    <property type="match status" value="1"/>
</dbReference>
<gene>
    <name evidence="7" type="ORF">HMPREF0428_01568</name>
</gene>
<dbReference type="InterPro" id="IPR050833">
    <property type="entry name" value="Poly_Biosynth_Transport"/>
</dbReference>
<feature type="transmembrane region" description="Helical" evidence="6">
    <location>
        <begin position="51"/>
        <end position="72"/>
    </location>
</feature>
<evidence type="ECO:0000313" key="8">
    <source>
        <dbReference type="Proteomes" id="UP000004773"/>
    </source>
</evidence>
<dbReference type="PANTHER" id="PTHR30250">
    <property type="entry name" value="PST FAMILY PREDICTED COLANIC ACID TRANSPORTER"/>
    <property type="match status" value="1"/>
</dbReference>
<feature type="transmembrane region" description="Helical" evidence="6">
    <location>
        <begin position="473"/>
        <end position="492"/>
    </location>
</feature>
<comment type="caution">
    <text evidence="7">The sequence shown here is derived from an EMBL/GenBank/DDBJ whole genome shotgun (WGS) entry which is preliminary data.</text>
</comment>
<evidence type="ECO:0000256" key="3">
    <source>
        <dbReference type="ARBA" id="ARBA00022692"/>
    </source>
</evidence>
<feature type="transmembrane region" description="Helical" evidence="6">
    <location>
        <begin position="21"/>
        <end position="45"/>
    </location>
</feature>
<evidence type="ECO:0000256" key="1">
    <source>
        <dbReference type="ARBA" id="ARBA00004651"/>
    </source>
</evidence>
<feature type="transmembrane region" description="Helical" evidence="6">
    <location>
        <begin position="341"/>
        <end position="360"/>
    </location>
</feature>